<reference evidence="3 4" key="1">
    <citation type="submission" date="2021-02" db="EMBL/GenBank/DDBJ databases">
        <title>Niveibacterium changnyeongensis HC41.</title>
        <authorList>
            <person name="Kang M."/>
        </authorList>
    </citation>
    <scope>NUCLEOTIDE SEQUENCE [LARGE SCALE GENOMIC DNA]</scope>
    <source>
        <strain evidence="3 4">HC41</strain>
    </source>
</reference>
<dbReference type="PANTHER" id="PTHR34406">
    <property type="entry name" value="PROTEIN YCEI"/>
    <property type="match status" value="1"/>
</dbReference>
<dbReference type="SMART" id="SM00867">
    <property type="entry name" value="YceI"/>
    <property type="match status" value="1"/>
</dbReference>
<dbReference type="RefSeq" id="WP_172202541.1">
    <property type="nucleotide sequence ID" value="NZ_CP071060.1"/>
</dbReference>
<keyword evidence="1" id="KW-0732">Signal</keyword>
<evidence type="ECO:0000313" key="3">
    <source>
        <dbReference type="EMBL" id="QSI76687.1"/>
    </source>
</evidence>
<evidence type="ECO:0000256" key="1">
    <source>
        <dbReference type="SAM" id="SignalP"/>
    </source>
</evidence>
<evidence type="ECO:0000259" key="2">
    <source>
        <dbReference type="SMART" id="SM00867"/>
    </source>
</evidence>
<dbReference type="Gene3D" id="2.40.128.110">
    <property type="entry name" value="Lipid/polyisoprenoid-binding, YceI-like"/>
    <property type="match status" value="1"/>
</dbReference>
<organism evidence="3 4">
    <name type="scientific">Niveibacterium microcysteis</name>
    <dbReference type="NCBI Taxonomy" id="2811415"/>
    <lineage>
        <taxon>Bacteria</taxon>
        <taxon>Pseudomonadati</taxon>
        <taxon>Pseudomonadota</taxon>
        <taxon>Betaproteobacteria</taxon>
        <taxon>Rhodocyclales</taxon>
        <taxon>Rhodocyclaceae</taxon>
        <taxon>Niveibacterium</taxon>
    </lineage>
</organism>
<dbReference type="EMBL" id="CP071060">
    <property type="protein sequence ID" value="QSI76687.1"/>
    <property type="molecule type" value="Genomic_DNA"/>
</dbReference>
<keyword evidence="4" id="KW-1185">Reference proteome</keyword>
<name>A0ABX7M4M3_9RHOO</name>
<protein>
    <submittedName>
        <fullName evidence="3">YceI family protein</fullName>
    </submittedName>
</protein>
<feature type="chain" id="PRO_5047270448" evidence="1">
    <location>
        <begin position="20"/>
        <end position="185"/>
    </location>
</feature>
<evidence type="ECO:0000313" key="4">
    <source>
        <dbReference type="Proteomes" id="UP000663570"/>
    </source>
</evidence>
<dbReference type="InterPro" id="IPR036761">
    <property type="entry name" value="TTHA0802/YceI-like_sf"/>
</dbReference>
<sequence>MKILVTALAAAALALPAAAVEYGTLDPAKSSLAFTSKQMGVPVDGKFNKFKVALSFDPAAVQKASAGFELELASIDAGSKEANDEVVGKDWFNAKQFPTAVFKSTSVKALGGNRFEVTGPLTIKGRTQNVTAPFTYKADGANGVFEGAFTIKRLQFGIGEGPWGDTSTVADDVQIKFRLVAAARK</sequence>
<dbReference type="InterPro" id="IPR007372">
    <property type="entry name" value="Lipid/polyisoprenoid-bd_YceI"/>
</dbReference>
<proteinExistence type="predicted"/>
<feature type="domain" description="Lipid/polyisoprenoid-binding YceI-like" evidence="2">
    <location>
        <begin position="22"/>
        <end position="182"/>
    </location>
</feature>
<dbReference type="PANTHER" id="PTHR34406:SF1">
    <property type="entry name" value="PROTEIN YCEI"/>
    <property type="match status" value="1"/>
</dbReference>
<gene>
    <name evidence="3" type="ORF">JY500_19860</name>
</gene>
<dbReference type="Proteomes" id="UP000663570">
    <property type="component" value="Chromosome"/>
</dbReference>
<dbReference type="Pfam" id="PF04264">
    <property type="entry name" value="YceI"/>
    <property type="match status" value="1"/>
</dbReference>
<feature type="signal peptide" evidence="1">
    <location>
        <begin position="1"/>
        <end position="19"/>
    </location>
</feature>
<dbReference type="SUPFAM" id="SSF101874">
    <property type="entry name" value="YceI-like"/>
    <property type="match status" value="1"/>
</dbReference>
<accession>A0ABX7M4M3</accession>